<evidence type="ECO:0000256" key="6">
    <source>
        <dbReference type="SAM" id="MobiDB-lite"/>
    </source>
</evidence>
<organism evidence="8 9">
    <name type="scientific">Prototheca wickerhamii</name>
    <dbReference type="NCBI Taxonomy" id="3111"/>
    <lineage>
        <taxon>Eukaryota</taxon>
        <taxon>Viridiplantae</taxon>
        <taxon>Chlorophyta</taxon>
        <taxon>core chlorophytes</taxon>
        <taxon>Trebouxiophyceae</taxon>
        <taxon>Chlorellales</taxon>
        <taxon>Chlorellaceae</taxon>
        <taxon>Prototheca</taxon>
    </lineage>
</organism>
<proteinExistence type="inferred from homology"/>
<feature type="transmembrane region" description="Helical" evidence="7">
    <location>
        <begin position="196"/>
        <end position="215"/>
    </location>
</feature>
<feature type="transmembrane region" description="Helical" evidence="7">
    <location>
        <begin position="141"/>
        <end position="159"/>
    </location>
</feature>
<comment type="subcellular location">
    <subcellularLocation>
        <location evidence="1">Membrane</location>
        <topology evidence="1">Multi-pass membrane protein</topology>
    </subcellularLocation>
</comment>
<evidence type="ECO:0000256" key="7">
    <source>
        <dbReference type="SAM" id="Phobius"/>
    </source>
</evidence>
<evidence type="ECO:0000313" key="8">
    <source>
        <dbReference type="EMBL" id="KAK2077764.1"/>
    </source>
</evidence>
<dbReference type="InterPro" id="IPR042127">
    <property type="entry name" value="TMEM45"/>
</dbReference>
<keyword evidence="4 7" id="KW-1133">Transmembrane helix</keyword>
<dbReference type="Pfam" id="PF04819">
    <property type="entry name" value="DUF716"/>
    <property type="match status" value="1"/>
</dbReference>
<evidence type="ECO:0000256" key="3">
    <source>
        <dbReference type="ARBA" id="ARBA00022692"/>
    </source>
</evidence>
<feature type="region of interest" description="Disordered" evidence="6">
    <location>
        <begin position="308"/>
        <end position="328"/>
    </location>
</feature>
<feature type="transmembrane region" description="Helical" evidence="7">
    <location>
        <begin position="114"/>
        <end position="134"/>
    </location>
</feature>
<feature type="transmembrane region" description="Helical" evidence="7">
    <location>
        <begin position="227"/>
        <end position="253"/>
    </location>
</feature>
<dbReference type="PANTHER" id="PTHR16007">
    <property type="entry name" value="EPIDIDYMAL MEMBRANE PROTEIN E9-RELATED"/>
    <property type="match status" value="1"/>
</dbReference>
<name>A0AAD9IG17_PROWI</name>
<dbReference type="GO" id="GO:0016020">
    <property type="term" value="C:membrane"/>
    <property type="evidence" value="ECO:0007669"/>
    <property type="project" value="UniProtKB-SubCell"/>
</dbReference>
<keyword evidence="5 7" id="KW-0472">Membrane</keyword>
<dbReference type="PANTHER" id="PTHR16007:SF15">
    <property type="entry name" value="TRANSMEMBRANE PROTEIN 45B"/>
    <property type="match status" value="1"/>
</dbReference>
<gene>
    <name evidence="8" type="ORF">QBZ16_004612</name>
</gene>
<reference evidence="8" key="1">
    <citation type="submission" date="2021-01" db="EMBL/GenBank/DDBJ databases">
        <authorList>
            <person name="Eckstrom K.M.E."/>
        </authorList>
    </citation>
    <scope>NUCLEOTIDE SEQUENCE</scope>
    <source>
        <strain evidence="8">UVCC 0001</strain>
    </source>
</reference>
<feature type="transmembrane region" description="Helical" evidence="7">
    <location>
        <begin position="165"/>
        <end position="184"/>
    </location>
</feature>
<comment type="similarity">
    <text evidence="2">Belongs to the TMEM45 family.</text>
</comment>
<dbReference type="InterPro" id="IPR006904">
    <property type="entry name" value="DUF716"/>
</dbReference>
<evidence type="ECO:0000256" key="5">
    <source>
        <dbReference type="ARBA" id="ARBA00023136"/>
    </source>
</evidence>
<evidence type="ECO:0000256" key="4">
    <source>
        <dbReference type="ARBA" id="ARBA00022989"/>
    </source>
</evidence>
<dbReference type="Proteomes" id="UP001255856">
    <property type="component" value="Unassembled WGS sequence"/>
</dbReference>
<dbReference type="EMBL" id="JASFZW010000006">
    <property type="protein sequence ID" value="KAK2077764.1"/>
    <property type="molecule type" value="Genomic_DNA"/>
</dbReference>
<feature type="transmembrane region" description="Helical" evidence="7">
    <location>
        <begin position="16"/>
        <end position="38"/>
    </location>
</feature>
<evidence type="ECO:0000256" key="2">
    <source>
        <dbReference type="ARBA" id="ARBA00006948"/>
    </source>
</evidence>
<feature type="compositionally biased region" description="Low complexity" evidence="6">
    <location>
        <begin position="308"/>
        <end position="319"/>
    </location>
</feature>
<evidence type="ECO:0000313" key="9">
    <source>
        <dbReference type="Proteomes" id="UP001255856"/>
    </source>
</evidence>
<comment type="caution">
    <text evidence="8">The sequence shown here is derived from an EMBL/GenBank/DDBJ whole genome shotgun (WGS) entry which is preliminary data.</text>
</comment>
<protein>
    <submittedName>
        <fullName evidence="8">Uncharacterized protein</fullName>
    </submittedName>
</protein>
<sequence length="335" mass="36158">MRGPVGRRLADVVCHILPGSIFVIWGAWWAFNVCVSILRASPSRPYKAQPWFRVGWRRLAALEPLTKVLLPFLAISVELYWDHKDYRYLYCPPGTKWAGRFAVTHMNNWQHTSIYPGFVLSGVVDLLCLAGVPLPPGTGQGVLSLAFAVMSFLMAAHKKHEALDAAVHGLLFGAMLLVTLALWAEAARPRSPGFGLARAAATVFLGAWLCQVGIIEFDGLPQWSTDYMGSSMFAPVVFAMMALLVVSALLAFYSSLAALLRFGLLPQAAPAVAGSGADGGARLGLEEARSSGPFESNPLLKPEARAAYSSLRRARGSSSSEDDAEHARAVVHIPV</sequence>
<evidence type="ECO:0000256" key="1">
    <source>
        <dbReference type="ARBA" id="ARBA00004141"/>
    </source>
</evidence>
<keyword evidence="9" id="KW-1185">Reference proteome</keyword>
<dbReference type="AlphaFoldDB" id="A0AAD9IG17"/>
<accession>A0AAD9IG17</accession>
<keyword evidence="3 7" id="KW-0812">Transmembrane</keyword>